<comment type="subunit">
    <text evidence="4">Homodimer.</text>
</comment>
<evidence type="ECO:0000256" key="1">
    <source>
        <dbReference type="ARBA" id="ARBA00022603"/>
    </source>
</evidence>
<feature type="binding site" evidence="4">
    <location>
        <position position="157"/>
    </location>
    <ligand>
        <name>Mg(2+)</name>
        <dbReference type="ChEBI" id="CHEBI:18420"/>
    </ligand>
</feature>
<comment type="catalytic activity">
    <reaction evidence="4">
        <text>5-hydroxyuridine(34) in tRNA + S-adenosyl-L-methionine = 5-methoxyuridine(34) in tRNA + S-adenosyl-L-homocysteine + H(+)</text>
        <dbReference type="Rhea" id="RHEA:60524"/>
        <dbReference type="Rhea" id="RHEA-COMP:13381"/>
        <dbReference type="Rhea" id="RHEA-COMP:15591"/>
        <dbReference type="ChEBI" id="CHEBI:15378"/>
        <dbReference type="ChEBI" id="CHEBI:57856"/>
        <dbReference type="ChEBI" id="CHEBI:59789"/>
        <dbReference type="ChEBI" id="CHEBI:136877"/>
        <dbReference type="ChEBI" id="CHEBI:143860"/>
    </reaction>
</comment>
<dbReference type="GO" id="GO:0016300">
    <property type="term" value="F:tRNA (uridine) methyltransferase activity"/>
    <property type="evidence" value="ECO:0007669"/>
    <property type="project" value="UniProtKB-UniRule"/>
</dbReference>
<protein>
    <recommendedName>
        <fullName evidence="4">tRNA 5-hydroxyuridine methyltransferase</fullName>
        <ecNumber evidence="4">2.1.1.-</ecNumber>
    </recommendedName>
    <alternativeName>
        <fullName evidence="4">ho5U methyltransferase</fullName>
    </alternativeName>
</protein>
<keyword evidence="4" id="KW-0460">Magnesium</keyword>
<dbReference type="GO" id="GO:0008757">
    <property type="term" value="F:S-adenosylmethionine-dependent methyltransferase activity"/>
    <property type="evidence" value="ECO:0007669"/>
    <property type="project" value="TreeGrafter"/>
</dbReference>
<dbReference type="HAMAP" id="MF_02217">
    <property type="entry name" value="TrmR_methyltr"/>
    <property type="match status" value="1"/>
</dbReference>
<dbReference type="PATRIC" id="fig|284581.3.peg.3840"/>
<dbReference type="GO" id="GO:0030488">
    <property type="term" value="P:tRNA methylation"/>
    <property type="evidence" value="ECO:0007669"/>
    <property type="project" value="UniProtKB-UniRule"/>
</dbReference>
<name>A0A0M0L850_9BACI</name>
<dbReference type="RefSeq" id="WP_053401033.1">
    <property type="nucleotide sequence ID" value="NZ_LILC01000011.1"/>
</dbReference>
<dbReference type="OrthoDB" id="9799672at2"/>
<keyword evidence="6" id="KW-1185">Reference proteome</keyword>
<dbReference type="InterPro" id="IPR002935">
    <property type="entry name" value="SAM_O-MeTrfase"/>
</dbReference>
<dbReference type="InterPro" id="IPR050362">
    <property type="entry name" value="Cation-dep_OMT"/>
</dbReference>
<dbReference type="InterPro" id="IPR043675">
    <property type="entry name" value="TrmR_methyltr"/>
</dbReference>
<feature type="binding site" evidence="4">
    <location>
        <position position="158"/>
    </location>
    <ligand>
        <name>Mg(2+)</name>
        <dbReference type="ChEBI" id="CHEBI:18420"/>
    </ligand>
</feature>
<gene>
    <name evidence="4" type="primary">trmR</name>
    <name evidence="5" type="ORF">AMD01_08920</name>
</gene>
<dbReference type="CDD" id="cd02440">
    <property type="entry name" value="AdoMet_MTases"/>
    <property type="match status" value="1"/>
</dbReference>
<dbReference type="GO" id="GO:0000287">
    <property type="term" value="F:magnesium ion binding"/>
    <property type="evidence" value="ECO:0007669"/>
    <property type="project" value="UniProtKB-UniRule"/>
</dbReference>
<accession>A0A0M0L850</accession>
<keyword evidence="4" id="KW-0479">Metal-binding</keyword>
<feature type="binding site" evidence="4">
    <location>
        <position position="131"/>
    </location>
    <ligand>
        <name>S-adenosyl-L-methionine</name>
        <dbReference type="ChEBI" id="CHEBI:59789"/>
    </ligand>
</feature>
<dbReference type="Gene3D" id="3.40.50.150">
    <property type="entry name" value="Vaccinia Virus protein VP39"/>
    <property type="match status" value="1"/>
</dbReference>
<keyword evidence="2 4" id="KW-0808">Transferase</keyword>
<reference evidence="6" key="1">
    <citation type="submission" date="2015-08" db="EMBL/GenBank/DDBJ databases">
        <title>Fjat-14210 dsm16467.</title>
        <authorList>
            <person name="Liu B."/>
            <person name="Wang J."/>
            <person name="Zhu Y."/>
            <person name="Liu G."/>
            <person name="Chen Q."/>
            <person name="Chen Z."/>
            <person name="Lan J."/>
            <person name="Che J."/>
            <person name="Ge C."/>
            <person name="Shi H."/>
            <person name="Pan Z."/>
            <person name="Liu X."/>
        </authorList>
    </citation>
    <scope>NUCLEOTIDE SEQUENCE [LARGE SCALE GENOMIC DNA]</scope>
    <source>
        <strain evidence="6">DSM 16467</strain>
    </source>
</reference>
<evidence type="ECO:0000313" key="5">
    <source>
        <dbReference type="EMBL" id="KOO47017.1"/>
    </source>
</evidence>
<dbReference type="InterPro" id="IPR029063">
    <property type="entry name" value="SAM-dependent_MTases_sf"/>
</dbReference>
<sequence>MLSKEVTDYVESLVPKRNELLSEMEEYAQEHGVPIMELIGIEALLQLLRLHQPKRILEIGTAIGYSALRMAFALPNAHIVTVERDEERYEKAVEYIEKAGCQSRIHLLFGDAFGFEKEMEEHGPYDMIFIDAAKGQYQRFFEAYEPFLSDRGMIISDNVLFKGYVAEDHELIEKKRIRSLTKKIQAYNQWLMAHEGYETVILPIGDGIAISLKRGEEK</sequence>
<organism evidence="5 6">
    <name type="scientific">Priestia koreensis</name>
    <dbReference type="NCBI Taxonomy" id="284581"/>
    <lineage>
        <taxon>Bacteria</taxon>
        <taxon>Bacillati</taxon>
        <taxon>Bacillota</taxon>
        <taxon>Bacilli</taxon>
        <taxon>Bacillales</taxon>
        <taxon>Bacillaceae</taxon>
        <taxon>Priestia</taxon>
    </lineage>
</organism>
<keyword evidence="4" id="KW-0819">tRNA processing</keyword>
<comment type="similarity">
    <text evidence="4">Belongs to the class I-like SAM-binding methyltransferase superfamily. Cation-dependent O-methyltransferase family.</text>
</comment>
<keyword evidence="1 4" id="KW-0489">Methyltransferase</keyword>
<dbReference type="GO" id="GO:0008171">
    <property type="term" value="F:O-methyltransferase activity"/>
    <property type="evidence" value="ECO:0007669"/>
    <property type="project" value="InterPro"/>
</dbReference>
<dbReference type="SUPFAM" id="SSF53335">
    <property type="entry name" value="S-adenosyl-L-methionine-dependent methyltransferases"/>
    <property type="match status" value="1"/>
</dbReference>
<dbReference type="STRING" id="284581.AMD01_08920"/>
<feature type="binding site" evidence="4">
    <location>
        <position position="36"/>
    </location>
    <ligand>
        <name>S-adenosyl-L-methionine</name>
        <dbReference type="ChEBI" id="CHEBI:59789"/>
    </ligand>
</feature>
<comment type="function">
    <text evidence="4">Catalyzes the methylation of 5-hydroxyuridine (ho5U) to form 5-methoxyuridine (mo5U) at position 34 in tRNAs.</text>
</comment>
<dbReference type="Proteomes" id="UP000037558">
    <property type="component" value="Unassembled WGS sequence"/>
</dbReference>
<dbReference type="PANTHER" id="PTHR10509:SF14">
    <property type="entry name" value="CAFFEOYL-COA O-METHYLTRANSFERASE 3-RELATED"/>
    <property type="match status" value="1"/>
</dbReference>
<feature type="binding site" evidence="4">
    <location>
        <position position="66"/>
    </location>
    <ligand>
        <name>S-adenosyl-L-methionine</name>
        <dbReference type="ChEBI" id="CHEBI:59789"/>
    </ligand>
</feature>
<feature type="binding site" evidence="4">
    <location>
        <position position="83"/>
    </location>
    <ligand>
        <name>S-adenosyl-L-methionine</name>
        <dbReference type="ChEBI" id="CHEBI:59789"/>
    </ligand>
</feature>
<dbReference type="EMBL" id="LILC01000011">
    <property type="protein sequence ID" value="KOO47017.1"/>
    <property type="molecule type" value="Genomic_DNA"/>
</dbReference>
<keyword evidence="3 4" id="KW-0949">S-adenosyl-L-methionine</keyword>
<comment type="caution">
    <text evidence="5">The sequence shown here is derived from an EMBL/GenBank/DDBJ whole genome shotgun (WGS) entry which is preliminary data.</text>
</comment>
<dbReference type="Pfam" id="PF01596">
    <property type="entry name" value="Methyltransf_3"/>
    <property type="match status" value="1"/>
</dbReference>
<evidence type="ECO:0000256" key="3">
    <source>
        <dbReference type="ARBA" id="ARBA00022691"/>
    </source>
</evidence>
<dbReference type="PROSITE" id="PS51682">
    <property type="entry name" value="SAM_OMT_I"/>
    <property type="match status" value="1"/>
</dbReference>
<evidence type="ECO:0000256" key="2">
    <source>
        <dbReference type="ARBA" id="ARBA00022679"/>
    </source>
</evidence>
<evidence type="ECO:0000313" key="6">
    <source>
        <dbReference type="Proteomes" id="UP000037558"/>
    </source>
</evidence>
<feature type="binding site" evidence="4">
    <location>
        <position position="131"/>
    </location>
    <ligand>
        <name>Mg(2+)</name>
        <dbReference type="ChEBI" id="CHEBI:18420"/>
    </ligand>
</feature>
<feature type="binding site" evidence="4">
    <location>
        <begin position="111"/>
        <end position="112"/>
    </location>
    <ligand>
        <name>S-adenosyl-L-methionine</name>
        <dbReference type="ChEBI" id="CHEBI:59789"/>
    </ligand>
</feature>
<dbReference type="EC" id="2.1.1.-" evidence="4"/>
<proteinExistence type="inferred from homology"/>
<dbReference type="PANTHER" id="PTHR10509">
    <property type="entry name" value="O-METHYLTRANSFERASE-RELATED"/>
    <property type="match status" value="1"/>
</dbReference>
<dbReference type="AlphaFoldDB" id="A0A0M0L850"/>
<evidence type="ECO:0000256" key="4">
    <source>
        <dbReference type="HAMAP-Rule" id="MF_02217"/>
    </source>
</evidence>